<evidence type="ECO:0000313" key="2">
    <source>
        <dbReference type="EMBL" id="AZP56660.1"/>
    </source>
</evidence>
<organism evidence="2">
    <name type="scientific">Locusta migratoria migratoria</name>
    <name type="common">Asiatic migratory locust</name>
    <dbReference type="NCBI Taxonomy" id="238695"/>
    <lineage>
        <taxon>Eukaryota</taxon>
        <taxon>Metazoa</taxon>
        <taxon>Ecdysozoa</taxon>
        <taxon>Arthropoda</taxon>
        <taxon>Hexapoda</taxon>
        <taxon>Insecta</taxon>
        <taxon>Pterygota</taxon>
        <taxon>Neoptera</taxon>
        <taxon>Polyneoptera</taxon>
        <taxon>Orthoptera</taxon>
        <taxon>Caelifera</taxon>
        <taxon>Acrididea</taxon>
        <taxon>Acridomorpha</taxon>
        <taxon>Acridoidea</taxon>
        <taxon>Acrididae</taxon>
        <taxon>Oedipodinae</taxon>
        <taxon>Locusta</taxon>
    </lineage>
</organism>
<sequence length="108" mass="12243">MKPGRRWDISECDSEYSIHNKCMPRKTKTLKTFLVVTTTGKTGSNGRKNRPVVPEREIEINALGVHYLSLTIPVRHIVFRADHPFIFLILDTQTKAVLFAGRHSDPAA</sequence>
<name>A0A4Y1PUG5_LOCMI</name>
<dbReference type="InterPro" id="IPR042185">
    <property type="entry name" value="Serpin_sf_2"/>
</dbReference>
<dbReference type="Pfam" id="PF00079">
    <property type="entry name" value="Serpin"/>
    <property type="match status" value="1"/>
</dbReference>
<protein>
    <submittedName>
        <fullName evidence="2">Serpin</fullName>
    </submittedName>
</protein>
<accession>A0A4Y1PUG5</accession>
<reference evidence="2" key="1">
    <citation type="submission" date="2018-05" db="EMBL/GenBank/DDBJ databases">
        <title>Accumulation of Tryptamine in Mycoinsecticides Enhanced the Virulence to Insects.</title>
        <authorList>
            <person name="Tong X."/>
        </authorList>
    </citation>
    <scope>NUCLEOTIDE SEQUENCE</scope>
</reference>
<dbReference type="EMBL" id="MH393892">
    <property type="protein sequence ID" value="AZP56660.1"/>
    <property type="molecule type" value="mRNA"/>
</dbReference>
<proteinExistence type="evidence at transcript level"/>
<dbReference type="InterPro" id="IPR036186">
    <property type="entry name" value="Serpin_sf"/>
</dbReference>
<dbReference type="PROSITE" id="PS00284">
    <property type="entry name" value="SERPIN"/>
    <property type="match status" value="1"/>
</dbReference>
<dbReference type="AlphaFoldDB" id="A0A4Y1PUG5"/>
<feature type="domain" description="Serpin" evidence="1">
    <location>
        <begin position="67"/>
        <end position="106"/>
    </location>
</feature>
<dbReference type="SUPFAM" id="SSF56574">
    <property type="entry name" value="Serpins"/>
    <property type="match status" value="1"/>
</dbReference>
<dbReference type="InterPro" id="IPR023796">
    <property type="entry name" value="Serpin_dom"/>
</dbReference>
<dbReference type="Gene3D" id="2.30.39.10">
    <property type="entry name" value="Alpha-1-antitrypsin, domain 1"/>
    <property type="match status" value="1"/>
</dbReference>
<evidence type="ECO:0000259" key="1">
    <source>
        <dbReference type="Pfam" id="PF00079"/>
    </source>
</evidence>
<dbReference type="InterPro" id="IPR023795">
    <property type="entry name" value="Serpin_CS"/>
</dbReference>